<accession>A0A7T0BXL2</accession>
<organism evidence="3 4">
    <name type="scientific">Candidatus Nitronauta litoralis</name>
    <dbReference type="NCBI Taxonomy" id="2705533"/>
    <lineage>
        <taxon>Bacteria</taxon>
        <taxon>Pseudomonadati</taxon>
        <taxon>Nitrospinota/Tectimicrobiota group</taxon>
        <taxon>Nitrospinota</taxon>
        <taxon>Nitrospinia</taxon>
        <taxon>Nitrospinales</taxon>
        <taxon>Nitrospinaceae</taxon>
        <taxon>Candidatus Nitronauta</taxon>
    </lineage>
</organism>
<dbReference type="InterPro" id="IPR013159">
    <property type="entry name" value="DnaA_C"/>
</dbReference>
<protein>
    <submittedName>
        <fullName evidence="3">Transposase</fullName>
    </submittedName>
</protein>
<evidence type="ECO:0000313" key="3">
    <source>
        <dbReference type="EMBL" id="QPJ62783.1"/>
    </source>
</evidence>
<dbReference type="GO" id="GO:0006275">
    <property type="term" value="P:regulation of DNA replication"/>
    <property type="evidence" value="ECO:0007669"/>
    <property type="project" value="InterPro"/>
</dbReference>
<name>A0A7T0BXL2_9BACT</name>
<feature type="domain" description="Transposase IS200-like" evidence="2">
    <location>
        <begin position="9"/>
        <end position="123"/>
    </location>
</feature>
<feature type="domain" description="Chromosomal replication initiator DnaA C-terminal" evidence="1">
    <location>
        <begin position="233"/>
        <end position="301"/>
    </location>
</feature>
<gene>
    <name evidence="3" type="ORF">G3M70_13215</name>
</gene>
<evidence type="ECO:0000313" key="4">
    <source>
        <dbReference type="Proteomes" id="UP000594688"/>
    </source>
</evidence>
<dbReference type="GO" id="GO:0006313">
    <property type="term" value="P:DNA transposition"/>
    <property type="evidence" value="ECO:0007669"/>
    <property type="project" value="InterPro"/>
</dbReference>
<dbReference type="PANTHER" id="PTHR34322:SF2">
    <property type="entry name" value="TRANSPOSASE IS200-LIKE DOMAIN-CONTAINING PROTEIN"/>
    <property type="match status" value="1"/>
</dbReference>
<dbReference type="InterPro" id="IPR002686">
    <property type="entry name" value="Transposase_17"/>
</dbReference>
<dbReference type="GO" id="GO:0004803">
    <property type="term" value="F:transposase activity"/>
    <property type="evidence" value="ECO:0007669"/>
    <property type="project" value="InterPro"/>
</dbReference>
<evidence type="ECO:0000259" key="2">
    <source>
        <dbReference type="SMART" id="SM01321"/>
    </source>
</evidence>
<dbReference type="KEGG" id="nli:G3M70_13215"/>
<dbReference type="InterPro" id="IPR010921">
    <property type="entry name" value="Trp_repressor/repl_initiator"/>
</dbReference>
<dbReference type="EMBL" id="CP048685">
    <property type="protein sequence ID" value="QPJ62783.1"/>
    <property type="molecule type" value="Genomic_DNA"/>
</dbReference>
<evidence type="ECO:0000259" key="1">
    <source>
        <dbReference type="SMART" id="SM00760"/>
    </source>
</evidence>
<dbReference type="Pfam" id="PF08299">
    <property type="entry name" value="Bac_DnaA_C"/>
    <property type="match status" value="1"/>
</dbReference>
<dbReference type="SMART" id="SM00760">
    <property type="entry name" value="Bac_DnaA_C"/>
    <property type="match status" value="1"/>
</dbReference>
<sequence length="327" mass="38266">MSRPLRLEIAGGWYHVMNRGLRRHATFKDPEDHTLFLNTLSQACRMFGIKIGAYCLMPNHYHLLVNTPNANLSRFMRHVNGVYTQRFNRKNGKDGPLFRGRYRALIIDADAYLLQVVRYIHMNPVKARLCLKPESYRWCSHKGYIKPKTAPDWLCNREVLTWFSAKPGKALEQYKGFMKEPQDPRLEEFYKRKKIGWLLGDEGFMEKMKQRVADIEAGTEEIPQGRKAQGEIGIKTVIRVVRREFKVPLSALMESKRGELNMARNMALYLSWELTGLTQREIAETFGARSYRTVASHHFRIKNEMNKDKKLKRLADKLRKKCSQIKT</sequence>
<dbReference type="SUPFAM" id="SSF143422">
    <property type="entry name" value="Transposase IS200-like"/>
    <property type="match status" value="1"/>
</dbReference>
<dbReference type="SMART" id="SM01321">
    <property type="entry name" value="Y1_Tnp"/>
    <property type="match status" value="1"/>
</dbReference>
<proteinExistence type="predicted"/>
<dbReference type="GO" id="GO:0043565">
    <property type="term" value="F:sequence-specific DNA binding"/>
    <property type="evidence" value="ECO:0007669"/>
    <property type="project" value="InterPro"/>
</dbReference>
<dbReference type="Gene3D" id="3.30.70.1290">
    <property type="entry name" value="Transposase IS200-like"/>
    <property type="match status" value="1"/>
</dbReference>
<dbReference type="Pfam" id="PF01797">
    <property type="entry name" value="Y1_Tnp"/>
    <property type="match status" value="1"/>
</dbReference>
<dbReference type="CDD" id="cd06571">
    <property type="entry name" value="Bac_DnaA_C"/>
    <property type="match status" value="1"/>
</dbReference>
<dbReference type="InterPro" id="IPR036515">
    <property type="entry name" value="Transposase_17_sf"/>
</dbReference>
<dbReference type="GO" id="GO:0006270">
    <property type="term" value="P:DNA replication initiation"/>
    <property type="evidence" value="ECO:0007669"/>
    <property type="project" value="InterPro"/>
</dbReference>
<dbReference type="AlphaFoldDB" id="A0A7T0BXL2"/>
<dbReference type="SUPFAM" id="SSF48295">
    <property type="entry name" value="TrpR-like"/>
    <property type="match status" value="1"/>
</dbReference>
<dbReference type="Proteomes" id="UP000594688">
    <property type="component" value="Chromosome"/>
</dbReference>
<reference evidence="3 4" key="1">
    <citation type="submission" date="2020-02" db="EMBL/GenBank/DDBJ databases">
        <title>Genomic and physiological characterization of two novel Nitrospinaceae genera.</title>
        <authorList>
            <person name="Mueller A.J."/>
            <person name="Jung M.-Y."/>
            <person name="Strachan C.R."/>
            <person name="Herbold C.W."/>
            <person name="Kirkegaard R.H."/>
            <person name="Daims H."/>
        </authorList>
    </citation>
    <scope>NUCLEOTIDE SEQUENCE [LARGE SCALE GENOMIC DNA]</scope>
    <source>
        <strain evidence="3">EB</strain>
    </source>
</reference>
<dbReference type="GO" id="GO:0005524">
    <property type="term" value="F:ATP binding"/>
    <property type="evidence" value="ECO:0007669"/>
    <property type="project" value="InterPro"/>
</dbReference>
<dbReference type="Gene3D" id="1.10.1750.10">
    <property type="match status" value="1"/>
</dbReference>
<dbReference type="PANTHER" id="PTHR34322">
    <property type="entry name" value="TRANSPOSASE, Y1_TNP DOMAIN-CONTAINING"/>
    <property type="match status" value="1"/>
</dbReference>